<dbReference type="Proteomes" id="UP000273854">
    <property type="component" value="Unassembled WGS sequence"/>
</dbReference>
<dbReference type="AlphaFoldDB" id="A0A3M5PF77"/>
<evidence type="ECO:0000313" key="4">
    <source>
        <dbReference type="EMBL" id="RMT82713.1"/>
    </source>
</evidence>
<proteinExistence type="predicted"/>
<dbReference type="OrthoDB" id="8687383at2"/>
<keyword evidence="1" id="KW-0812">Transmembrane</keyword>
<protein>
    <submittedName>
        <fullName evidence="4">2-methylthioadenine synthetase</fullName>
    </submittedName>
</protein>
<dbReference type="InterPro" id="IPR040836">
    <property type="entry name" value="SAVED"/>
</dbReference>
<name>A0A3M5PF77_PSEVI</name>
<dbReference type="InterPro" id="IPR041167">
    <property type="entry name" value="Saf_2TM"/>
</dbReference>
<feature type="transmembrane region" description="Helical" evidence="1">
    <location>
        <begin position="21"/>
        <end position="46"/>
    </location>
</feature>
<dbReference type="NCBIfam" id="NF033611">
    <property type="entry name" value="SAVED"/>
    <property type="match status" value="1"/>
</dbReference>
<evidence type="ECO:0000259" key="3">
    <source>
        <dbReference type="Pfam" id="PF18303"/>
    </source>
</evidence>
<evidence type="ECO:0000256" key="1">
    <source>
        <dbReference type="SAM" id="Phobius"/>
    </source>
</evidence>
<feature type="domain" description="SMODS-associated and fused to various effectors" evidence="2">
    <location>
        <begin position="157"/>
        <end position="346"/>
    </location>
</feature>
<evidence type="ECO:0000259" key="2">
    <source>
        <dbReference type="Pfam" id="PF18145"/>
    </source>
</evidence>
<accession>A0A3M5PF77</accession>
<gene>
    <name evidence="4" type="ORF">ALP40_01424</name>
</gene>
<dbReference type="RefSeq" id="WP_122207915.1">
    <property type="nucleotide sequence ID" value="NZ_RBTP01000022.1"/>
</dbReference>
<feature type="domain" description="SAVED-fused 2TM effector" evidence="3">
    <location>
        <begin position="1"/>
        <end position="149"/>
    </location>
</feature>
<dbReference type="Pfam" id="PF18303">
    <property type="entry name" value="Saf_2TM"/>
    <property type="match status" value="1"/>
</dbReference>
<keyword evidence="1" id="KW-1133">Transmembrane helix</keyword>
<evidence type="ECO:0000313" key="5">
    <source>
        <dbReference type="Proteomes" id="UP000273854"/>
    </source>
</evidence>
<feature type="transmembrane region" description="Helical" evidence="1">
    <location>
        <begin position="66"/>
        <end position="87"/>
    </location>
</feature>
<comment type="caution">
    <text evidence="4">The sequence shown here is derived from an EMBL/GenBank/DDBJ whole genome shotgun (WGS) entry which is preliminary data.</text>
</comment>
<organism evidence="4 5">
    <name type="scientific">Pseudomonas viridiflava</name>
    <name type="common">Phytomonas viridiflava</name>
    <dbReference type="NCBI Taxonomy" id="33069"/>
    <lineage>
        <taxon>Bacteria</taxon>
        <taxon>Pseudomonadati</taxon>
        <taxon>Pseudomonadota</taxon>
        <taxon>Gammaproteobacteria</taxon>
        <taxon>Pseudomonadales</taxon>
        <taxon>Pseudomonadaceae</taxon>
        <taxon>Pseudomonas</taxon>
    </lineage>
</organism>
<dbReference type="EMBL" id="RBTP01000022">
    <property type="protein sequence ID" value="RMT82713.1"/>
    <property type="molecule type" value="Genomic_DNA"/>
</dbReference>
<sequence length="359" mass="39834">MTLVTYFLRSLIDWIFRRRSAGVTLVKFGVPLFALVLVGLTVGVTIPTSNGPFIFSWDSASGGSMALSWGVFLIASLIVFLGLALIIRDIRLESRQKVIVVEARGLRDWQGQPLIKAIPTSMPGRREQVVVDVRQGVVDGQIISPEAALRRIASLPDDIARRCDGLARADISFVVGGLAPVPLLFLLGVIVDDESRTFIMDWDRKQHMWRTLDDEDDGKRFVVTGLGAVGAKVQRVALCISASYDVLDVDVRLVESDIPIVRMDLAGRSTNSHWSERKQQQLALQFLDVVMSLAREGVTDISLFLAAPASIALRFGTLYDKRNLPRLEVNQYEQSDPKRFPWGLRMPVAGALHAELTQR</sequence>
<reference evidence="4 5" key="1">
    <citation type="submission" date="2018-08" db="EMBL/GenBank/DDBJ databases">
        <title>Recombination of ecologically and evolutionarily significant loci maintains genetic cohesion in the Pseudomonas syringae species complex.</title>
        <authorList>
            <person name="Dillon M."/>
            <person name="Thakur S."/>
            <person name="Almeida R.N.D."/>
            <person name="Weir B.S."/>
            <person name="Guttman D.S."/>
        </authorList>
    </citation>
    <scope>NUCLEOTIDE SEQUENCE [LARGE SCALE GENOMIC DNA]</scope>
    <source>
        <strain evidence="4 5">ICMP 19473</strain>
    </source>
</reference>
<feature type="transmembrane region" description="Helical" evidence="1">
    <location>
        <begin position="171"/>
        <end position="191"/>
    </location>
</feature>
<dbReference type="Pfam" id="PF18145">
    <property type="entry name" value="SAVED"/>
    <property type="match status" value="1"/>
</dbReference>
<keyword evidence="1" id="KW-0472">Membrane</keyword>